<reference evidence="3" key="1">
    <citation type="submission" date="2011-12" db="EMBL/GenBank/DDBJ databases">
        <title>Complete sequence of Tannerella forsythia ATCC 43037.</title>
        <authorList>
            <person name="Dewhirst F."/>
            <person name="Tanner A."/>
            <person name="Izard J."/>
            <person name="Brinkac L."/>
            <person name="Durkin A.S."/>
            <person name="Hostetler J."/>
            <person name="Shetty J."/>
            <person name="Torralba M."/>
            <person name="Gill S."/>
            <person name="Nelson K."/>
        </authorList>
    </citation>
    <scope>NUCLEOTIDE SEQUENCE [LARGE SCALE GENOMIC DNA]</scope>
    <source>
        <strain evidence="3">ATCC 43037 / JCM 10827 / CCUG 33226 / KCTC 5666 / FDC 338</strain>
    </source>
</reference>
<dbReference type="KEGG" id="tfo:BFO_1022"/>
<evidence type="ECO:0000313" key="2">
    <source>
        <dbReference type="EMBL" id="AEW21381.1"/>
    </source>
</evidence>
<dbReference type="AlphaFoldDB" id="G8UQM4"/>
<dbReference type="Proteomes" id="UP000005436">
    <property type="component" value="Chromosome"/>
</dbReference>
<keyword evidence="1" id="KW-1133">Transmembrane helix</keyword>
<sequence length="46" mass="5694">MSKLNSLSCFSYKNVLKSFQRKCVYFIRANKLFFFVIIYKIYTRRQ</sequence>
<dbReference type="EMBL" id="CP003191">
    <property type="protein sequence ID" value="AEW21381.1"/>
    <property type="molecule type" value="Genomic_DNA"/>
</dbReference>
<organism evidence="2 3">
    <name type="scientific">Tannerella forsythia (strain ATCC 43037 / JCM 10827 / CCUG 21028 A / KCTC 5666 / FDC 338)</name>
    <name type="common">Bacteroides forsythus</name>
    <dbReference type="NCBI Taxonomy" id="203275"/>
    <lineage>
        <taxon>Bacteria</taxon>
        <taxon>Pseudomonadati</taxon>
        <taxon>Bacteroidota</taxon>
        <taxon>Bacteroidia</taxon>
        <taxon>Bacteroidales</taxon>
        <taxon>Tannerellaceae</taxon>
        <taxon>Tannerella</taxon>
    </lineage>
</organism>
<keyword evidence="3" id="KW-1185">Reference proteome</keyword>
<feature type="transmembrane region" description="Helical" evidence="1">
    <location>
        <begin position="25"/>
        <end position="42"/>
    </location>
</feature>
<keyword evidence="1" id="KW-0472">Membrane</keyword>
<gene>
    <name evidence="2" type="ordered locus">BFO_1022</name>
</gene>
<evidence type="ECO:0000256" key="1">
    <source>
        <dbReference type="SAM" id="Phobius"/>
    </source>
</evidence>
<dbReference type="HOGENOM" id="CLU_3190026_0_0_10"/>
<proteinExistence type="predicted"/>
<dbReference type="STRING" id="203275.BFO_1022"/>
<accession>G8UQM4</accession>
<keyword evidence="1" id="KW-0812">Transmembrane</keyword>
<protein>
    <submittedName>
        <fullName evidence="2">Uncharacterized protein</fullName>
    </submittedName>
</protein>
<name>G8UQM4_TANFA</name>
<evidence type="ECO:0000313" key="3">
    <source>
        <dbReference type="Proteomes" id="UP000005436"/>
    </source>
</evidence>